<proteinExistence type="predicted"/>
<sequence>MGLHRHAGSLSWRVGLCVLVRACEGVLMVKDIRFLSRRDKRLSRLFGFAFPLKASQENFTRLQVSGAFRCVCGPFLQHNPCGQGSISDNPTLIPGLTGEHTYRRGPRANRHNAIQCVAGGEVA</sequence>
<dbReference type="KEGG" id="mes:Meso_0216"/>
<dbReference type="AlphaFoldDB" id="Q11LV4"/>
<dbReference type="EMBL" id="CP000390">
    <property type="protein sequence ID" value="ABG61621.1"/>
    <property type="molecule type" value="Genomic_DNA"/>
</dbReference>
<evidence type="ECO:0000313" key="1">
    <source>
        <dbReference type="EMBL" id="ABG61621.1"/>
    </source>
</evidence>
<accession>Q11LV4</accession>
<protein>
    <submittedName>
        <fullName evidence="1">Uncharacterized protein</fullName>
    </submittedName>
</protein>
<dbReference type="HOGENOM" id="CLU_2011185_0_0_5"/>
<dbReference type="STRING" id="266779.Meso_0216"/>
<gene>
    <name evidence="1" type="ordered locus">Meso_0216</name>
</gene>
<organism evidence="1">
    <name type="scientific">Chelativorans sp. (strain BNC1)</name>
    <dbReference type="NCBI Taxonomy" id="266779"/>
    <lineage>
        <taxon>Bacteria</taxon>
        <taxon>Pseudomonadati</taxon>
        <taxon>Pseudomonadota</taxon>
        <taxon>Alphaproteobacteria</taxon>
        <taxon>Hyphomicrobiales</taxon>
        <taxon>Phyllobacteriaceae</taxon>
        <taxon>Chelativorans</taxon>
    </lineage>
</organism>
<reference evidence="1" key="1">
    <citation type="submission" date="2006-06" db="EMBL/GenBank/DDBJ databases">
        <title>Complete sequence of chromosome of Chelativorans sp. BNC1.</title>
        <authorList>
            <consortium name="US DOE Joint Genome Institute"/>
            <person name="Copeland A."/>
            <person name="Lucas S."/>
            <person name="Lapidus A."/>
            <person name="Barry K."/>
            <person name="Detter J.C."/>
            <person name="Glavina del Rio T."/>
            <person name="Hammon N."/>
            <person name="Israni S."/>
            <person name="Dalin E."/>
            <person name="Tice H."/>
            <person name="Pitluck S."/>
            <person name="Chertkov O."/>
            <person name="Brettin T."/>
            <person name="Bruce D."/>
            <person name="Han C."/>
            <person name="Tapia R."/>
            <person name="Gilna P."/>
            <person name="Schmutz J."/>
            <person name="Larimer F."/>
            <person name="Land M."/>
            <person name="Hauser L."/>
            <person name="Kyrpides N."/>
            <person name="Mikhailova N."/>
            <person name="Richardson P."/>
        </authorList>
    </citation>
    <scope>NUCLEOTIDE SEQUENCE</scope>
    <source>
        <strain evidence="1">BNC1</strain>
    </source>
</reference>
<name>Q11LV4_CHESB</name>